<dbReference type="STRING" id="700015.Corgl_1095"/>
<gene>
    <name evidence="1" type="ordered locus">Corgl_1095</name>
</gene>
<proteinExistence type="predicted"/>
<evidence type="ECO:0000313" key="1">
    <source>
        <dbReference type="EMBL" id="AEB07203.1"/>
    </source>
</evidence>
<dbReference type="RefSeq" id="WP_013708946.1">
    <property type="nucleotide sequence ID" value="NC_015389.1"/>
</dbReference>
<organism evidence="1 2">
    <name type="scientific">Coriobacterium glomerans (strain ATCC 49209 / DSM 20642 / JCM 10262 / PW2)</name>
    <dbReference type="NCBI Taxonomy" id="700015"/>
    <lineage>
        <taxon>Bacteria</taxon>
        <taxon>Bacillati</taxon>
        <taxon>Actinomycetota</taxon>
        <taxon>Coriobacteriia</taxon>
        <taxon>Coriobacteriales</taxon>
        <taxon>Coriobacteriaceae</taxon>
        <taxon>Coriobacterium</taxon>
    </lineage>
</organism>
<dbReference type="EMBL" id="CP002628">
    <property type="protein sequence ID" value="AEB07203.1"/>
    <property type="molecule type" value="Genomic_DNA"/>
</dbReference>
<evidence type="ECO:0000313" key="2">
    <source>
        <dbReference type="Proteomes" id="UP000006851"/>
    </source>
</evidence>
<dbReference type="Proteomes" id="UP000006851">
    <property type="component" value="Chromosome"/>
</dbReference>
<dbReference type="OrthoDB" id="358393at2"/>
<name>F2N820_CORGP</name>
<sequence>MLQQIRELNPKLQIFSVSDPTFRDYGQVLADIDMAAPLKALAKKPLPAEGNIYVASDNELESTDAALWLRYEIFGGMPVEVGYCNGHSSQLNCLEWHNAPEVNIATDDIVLFLGRTPELQGDRYRVEDIKAFFVPRGTCISIFGTTMHFAPCRTSEDGFRCLVMLLADVNTDLPEHPYAEDRARPRTLFKYGKWLIAHPDNERFVACGAYPGIVGENLTIAI</sequence>
<evidence type="ECO:0008006" key="3">
    <source>
        <dbReference type="Google" id="ProtNLM"/>
    </source>
</evidence>
<keyword evidence="2" id="KW-1185">Reference proteome</keyword>
<dbReference type="HOGENOM" id="CLU_1330429_0_0_11"/>
<reference evidence="2" key="1">
    <citation type="journal article" date="2013" name="Stand. Genomic Sci.">
        <title>Complete genome sequence of Coriobacterium glomerans type strain (PW2(T)) from the midgut of Pyrrhocoris apterus L. (red soldier bug).</title>
        <authorList>
            <person name="Stackebrandt E."/>
            <person name="Zeytun A."/>
            <person name="Lapidus A."/>
            <person name="Nolan M."/>
            <person name="Lucas S."/>
            <person name="Hammon N."/>
            <person name="Deshpande S."/>
            <person name="Cheng J.F."/>
            <person name="Tapia R."/>
            <person name="Goodwin L.A."/>
            <person name="Pitluck S."/>
            <person name="Liolios K."/>
            <person name="Pagani I."/>
            <person name="Ivanova N."/>
            <person name="Mavromatis K."/>
            <person name="Mikhailova N."/>
            <person name="Huntemann M."/>
            <person name="Pati A."/>
            <person name="Chen A."/>
            <person name="Palaniappan K."/>
            <person name="Chang Y.J."/>
            <person name="Land M."/>
            <person name="Hauser L."/>
            <person name="Rohde M."/>
            <person name="Pukall R."/>
            <person name="Goker M."/>
            <person name="Detter J.C."/>
            <person name="Woyke T."/>
            <person name="Bristow J."/>
            <person name="Eisen J.A."/>
            <person name="Markowitz V."/>
            <person name="Hugenholtz P."/>
            <person name="Kyrpides N.C."/>
            <person name="Klenk H.P."/>
        </authorList>
    </citation>
    <scope>NUCLEOTIDE SEQUENCE</scope>
    <source>
        <strain evidence="2">ATCC 49209 / DSM 20642 / JCM 10262 / PW2</strain>
    </source>
</reference>
<protein>
    <recommendedName>
        <fullName evidence="3">DUF4867 domain-containing protein</fullName>
    </recommendedName>
</protein>
<dbReference type="eggNOG" id="ENOG502ZCEZ">
    <property type="taxonomic scope" value="Bacteria"/>
</dbReference>
<dbReference type="Pfam" id="PF16161">
    <property type="entry name" value="DUF4867"/>
    <property type="match status" value="1"/>
</dbReference>
<dbReference type="InterPro" id="IPR032358">
    <property type="entry name" value="DUF4867"/>
</dbReference>
<accession>F2N820</accession>
<dbReference type="KEGG" id="cgo:Corgl_1095"/>
<dbReference type="AlphaFoldDB" id="F2N820"/>